<dbReference type="InterPro" id="IPR000524">
    <property type="entry name" value="Tscrpt_reg_HTH_GntR"/>
</dbReference>
<dbReference type="SMART" id="SM00345">
    <property type="entry name" value="HTH_GNTR"/>
    <property type="match status" value="1"/>
</dbReference>
<proteinExistence type="predicted"/>
<keyword evidence="6" id="KW-1185">Reference proteome</keyword>
<evidence type="ECO:0000256" key="3">
    <source>
        <dbReference type="ARBA" id="ARBA00023163"/>
    </source>
</evidence>
<keyword evidence="2" id="KW-0238">DNA-binding</keyword>
<dbReference type="Pfam" id="PF00392">
    <property type="entry name" value="GntR"/>
    <property type="match status" value="1"/>
</dbReference>
<keyword evidence="3" id="KW-0804">Transcription</keyword>
<evidence type="ECO:0000313" key="6">
    <source>
        <dbReference type="Proteomes" id="UP000469385"/>
    </source>
</evidence>
<keyword evidence="1" id="KW-0805">Transcription regulation</keyword>
<dbReference type="PANTHER" id="PTHR43537:SF20">
    <property type="entry name" value="HTH-TYPE TRANSCRIPTIONAL REPRESSOR GLAR"/>
    <property type="match status" value="1"/>
</dbReference>
<accession>A0A6N8IPN0</accession>
<sequence length="223" mass="25334">MPEATTLIRTAYDRLRTDVLDGAWPPGSKLVLQQLKERYEVGASPLREALNRLASEGWVVHHEQRGFSVAEASDASLRDLVRTRTAVESLALEQAIARRSPAWEESVVLAMHRLSRTPRSLRDDSYEENPEWERLHRQFHRALLAGCESPLLLGFCEQLYEQAYRYRQLAARKAYRQRNELDEHEALSKAAMAGDLVRARALLTAHYERTAGFLEPAAALKAA</sequence>
<dbReference type="Pfam" id="PF07729">
    <property type="entry name" value="FCD"/>
    <property type="match status" value="1"/>
</dbReference>
<gene>
    <name evidence="5" type="ORF">GON04_03595</name>
</gene>
<dbReference type="GO" id="GO:0003700">
    <property type="term" value="F:DNA-binding transcription factor activity"/>
    <property type="evidence" value="ECO:0007669"/>
    <property type="project" value="InterPro"/>
</dbReference>
<dbReference type="EMBL" id="WSEL01000003">
    <property type="protein sequence ID" value="MVQ28515.1"/>
    <property type="molecule type" value="Genomic_DNA"/>
</dbReference>
<dbReference type="AlphaFoldDB" id="A0A6N8IPN0"/>
<protein>
    <submittedName>
        <fullName evidence="5">FCD domain-containing protein</fullName>
    </submittedName>
</protein>
<evidence type="ECO:0000313" key="5">
    <source>
        <dbReference type="EMBL" id="MVQ28515.1"/>
    </source>
</evidence>
<dbReference type="GO" id="GO:0003677">
    <property type="term" value="F:DNA binding"/>
    <property type="evidence" value="ECO:0007669"/>
    <property type="project" value="UniProtKB-KW"/>
</dbReference>
<dbReference type="SMART" id="SM00895">
    <property type="entry name" value="FCD"/>
    <property type="match status" value="1"/>
</dbReference>
<comment type="caution">
    <text evidence="5">The sequence shown here is derived from an EMBL/GenBank/DDBJ whole genome shotgun (WGS) entry which is preliminary data.</text>
</comment>
<name>A0A6N8IPN0_9BURK</name>
<dbReference type="Proteomes" id="UP000469385">
    <property type="component" value="Unassembled WGS sequence"/>
</dbReference>
<dbReference type="PANTHER" id="PTHR43537">
    <property type="entry name" value="TRANSCRIPTIONAL REGULATOR, GNTR FAMILY"/>
    <property type="match status" value="1"/>
</dbReference>
<dbReference type="SUPFAM" id="SSF48008">
    <property type="entry name" value="GntR ligand-binding domain-like"/>
    <property type="match status" value="1"/>
</dbReference>
<dbReference type="InterPro" id="IPR008920">
    <property type="entry name" value="TF_FadR/GntR_C"/>
</dbReference>
<dbReference type="SUPFAM" id="SSF46785">
    <property type="entry name" value="Winged helix' DNA-binding domain"/>
    <property type="match status" value="1"/>
</dbReference>
<dbReference type="InterPro" id="IPR011711">
    <property type="entry name" value="GntR_C"/>
</dbReference>
<dbReference type="RefSeq" id="WP_157396616.1">
    <property type="nucleotide sequence ID" value="NZ_WSEL01000003.1"/>
</dbReference>
<dbReference type="InterPro" id="IPR036390">
    <property type="entry name" value="WH_DNA-bd_sf"/>
</dbReference>
<reference evidence="5 6" key="1">
    <citation type="submission" date="2019-12" db="EMBL/GenBank/DDBJ databases">
        <authorList>
            <person name="Huq M.A."/>
        </authorList>
    </citation>
    <scope>NUCLEOTIDE SEQUENCE [LARGE SCALE GENOMIC DNA]</scope>
    <source>
        <strain evidence="5 6">MAH-25</strain>
    </source>
</reference>
<evidence type="ECO:0000259" key="4">
    <source>
        <dbReference type="PROSITE" id="PS50949"/>
    </source>
</evidence>
<dbReference type="Gene3D" id="1.20.120.530">
    <property type="entry name" value="GntR ligand-binding domain-like"/>
    <property type="match status" value="1"/>
</dbReference>
<dbReference type="InterPro" id="IPR036388">
    <property type="entry name" value="WH-like_DNA-bd_sf"/>
</dbReference>
<feature type="domain" description="HTH gntR-type" evidence="4">
    <location>
        <begin position="5"/>
        <end position="72"/>
    </location>
</feature>
<organism evidence="5 6">
    <name type="scientific">Ramlibacter pinisoli</name>
    <dbReference type="NCBI Taxonomy" id="2682844"/>
    <lineage>
        <taxon>Bacteria</taxon>
        <taxon>Pseudomonadati</taxon>
        <taxon>Pseudomonadota</taxon>
        <taxon>Betaproteobacteria</taxon>
        <taxon>Burkholderiales</taxon>
        <taxon>Comamonadaceae</taxon>
        <taxon>Ramlibacter</taxon>
    </lineage>
</organism>
<evidence type="ECO:0000256" key="2">
    <source>
        <dbReference type="ARBA" id="ARBA00023125"/>
    </source>
</evidence>
<dbReference type="Gene3D" id="1.10.10.10">
    <property type="entry name" value="Winged helix-like DNA-binding domain superfamily/Winged helix DNA-binding domain"/>
    <property type="match status" value="1"/>
</dbReference>
<dbReference type="PROSITE" id="PS50949">
    <property type="entry name" value="HTH_GNTR"/>
    <property type="match status" value="1"/>
</dbReference>
<evidence type="ECO:0000256" key="1">
    <source>
        <dbReference type="ARBA" id="ARBA00023015"/>
    </source>
</evidence>